<dbReference type="KEGG" id="cps:CPS_2026"/>
<reference evidence="1" key="1">
    <citation type="journal article" date="2005" name="Proc. Natl. Acad. Sci. U.S.A.">
        <title>The psychrophilic lifestyle as revealed by the genome sequence of Colwellia psychrerythraea 34H through genomic and proteomic analyses.</title>
        <authorList>
            <person name="Methe B.A."/>
            <person name="Nelson K.E."/>
            <person name="Deming J.W."/>
            <person name="Momen B."/>
            <person name="Melamud E."/>
            <person name="Zhang X."/>
            <person name="Moult J."/>
            <person name="Madupu R."/>
            <person name="Nelson W.C."/>
            <person name="Dodson R.J."/>
            <person name="Brinkac L.M."/>
            <person name="Daugherty S.C."/>
            <person name="Durkin A.S."/>
            <person name="DeBoy R.T."/>
            <person name="Kolonay J.F."/>
            <person name="Sullivan S.A."/>
            <person name="Zhou L."/>
            <person name="Davidsen T.M."/>
            <person name="Wu M."/>
            <person name="Huston A.L."/>
            <person name="Lewis M."/>
            <person name="Weaver B."/>
            <person name="Weidman J.F."/>
            <person name="Khouri H."/>
            <person name="Utterback T.R."/>
            <person name="Feldblyum T.V."/>
            <person name="Fraser C.M."/>
        </authorList>
    </citation>
    <scope>NUCLEOTIDE SEQUENCE [LARGE SCALE GENOMIC DNA]</scope>
    <source>
        <strain evidence="1">34H</strain>
    </source>
</reference>
<protein>
    <submittedName>
        <fullName evidence="1">Uncharacterized protein</fullName>
    </submittedName>
</protein>
<dbReference type="STRING" id="167879.CPS_2026"/>
<organism evidence="1 2">
    <name type="scientific">Colwellia psychrerythraea (strain 34H / ATCC BAA-681)</name>
    <name type="common">Vibrio psychroerythus</name>
    <dbReference type="NCBI Taxonomy" id="167879"/>
    <lineage>
        <taxon>Bacteria</taxon>
        <taxon>Pseudomonadati</taxon>
        <taxon>Pseudomonadota</taxon>
        <taxon>Gammaproteobacteria</taxon>
        <taxon>Alteromonadales</taxon>
        <taxon>Colwelliaceae</taxon>
        <taxon>Colwellia</taxon>
    </lineage>
</organism>
<evidence type="ECO:0000313" key="2">
    <source>
        <dbReference type="Proteomes" id="UP000000547"/>
    </source>
</evidence>
<accession>Q483L2</accession>
<evidence type="ECO:0000313" key="1">
    <source>
        <dbReference type="EMBL" id="AAZ25280.1"/>
    </source>
</evidence>
<proteinExistence type="predicted"/>
<dbReference type="EMBL" id="CP000083">
    <property type="protein sequence ID" value="AAZ25280.1"/>
    <property type="molecule type" value="Genomic_DNA"/>
</dbReference>
<dbReference type="AlphaFoldDB" id="Q483L2"/>
<name>Q483L2_COLP3</name>
<gene>
    <name evidence="1" type="ordered locus">CPS_2026</name>
</gene>
<sequence length="54" mass="6361">MITDPSFSKQYRHLNKHPYFSQNYADLHARPFPNSVLPLRVSQLCFYTNMAIAM</sequence>
<dbReference type="HOGENOM" id="CLU_3042331_0_0_6"/>
<dbReference type="Proteomes" id="UP000000547">
    <property type="component" value="Chromosome"/>
</dbReference>